<sequence length="267" mass="30605">MIAAASSIPRDELLFSYKGILYPAAVCNPEVFKALESFEARSDDVILAGYPKSGTNWLSQIITDLITISQKKTPGRESSVNAEEEFPYLEIGDAEKYEILLLIRNPKDLATSFYHFSNGLATLPSYETWDDFFTDFMTKKMAWGCYFEYLSEWNKYADQENIMTITYEEVKENPALAVKNIAMFFGIPLTEEELQLVVERSSFQSMKKNSEKTHGVFGNILFRKGCVSDWKNLFSEDQNEKMDKAFEERVAGTKLGKKLKYDLYCKA</sequence>
<keyword evidence="2 3" id="KW-0808">Transferase</keyword>
<comment type="similarity">
    <text evidence="1 3">Belongs to the sulfotransferase 1 family.</text>
</comment>
<name>A0A3M0KHG9_HIRRU</name>
<feature type="domain" description="Sulfotransferase" evidence="4">
    <location>
        <begin position="43"/>
        <end position="91"/>
    </location>
</feature>
<protein>
    <recommendedName>
        <fullName evidence="3">Sulfotransferase</fullName>
        <ecNumber evidence="3">2.8.2.-</ecNumber>
    </recommendedName>
</protein>
<dbReference type="EMBL" id="QRBI01000106">
    <property type="protein sequence ID" value="RMC12688.1"/>
    <property type="molecule type" value="Genomic_DNA"/>
</dbReference>
<dbReference type="Gene3D" id="3.40.50.300">
    <property type="entry name" value="P-loop containing nucleotide triphosphate hydrolases"/>
    <property type="match status" value="1"/>
</dbReference>
<dbReference type="Pfam" id="PF00685">
    <property type="entry name" value="Sulfotransfer_1"/>
    <property type="match status" value="2"/>
</dbReference>
<proteinExistence type="inferred from homology"/>
<evidence type="ECO:0000259" key="4">
    <source>
        <dbReference type="Pfam" id="PF00685"/>
    </source>
</evidence>
<evidence type="ECO:0000313" key="6">
    <source>
        <dbReference type="Proteomes" id="UP000269221"/>
    </source>
</evidence>
<comment type="caution">
    <text evidence="5">The sequence shown here is derived from an EMBL/GenBank/DDBJ whole genome shotgun (WGS) entry which is preliminary data.</text>
</comment>
<evidence type="ECO:0000256" key="3">
    <source>
        <dbReference type="RuleBase" id="RU361155"/>
    </source>
</evidence>
<organism evidence="5 6">
    <name type="scientific">Hirundo rustica rustica</name>
    <dbReference type="NCBI Taxonomy" id="333673"/>
    <lineage>
        <taxon>Eukaryota</taxon>
        <taxon>Metazoa</taxon>
        <taxon>Chordata</taxon>
        <taxon>Craniata</taxon>
        <taxon>Vertebrata</taxon>
        <taxon>Euteleostomi</taxon>
        <taxon>Archelosauria</taxon>
        <taxon>Archosauria</taxon>
        <taxon>Dinosauria</taxon>
        <taxon>Saurischia</taxon>
        <taxon>Theropoda</taxon>
        <taxon>Coelurosauria</taxon>
        <taxon>Aves</taxon>
        <taxon>Neognathae</taxon>
        <taxon>Neoaves</taxon>
        <taxon>Telluraves</taxon>
        <taxon>Australaves</taxon>
        <taxon>Passeriformes</taxon>
        <taxon>Sylvioidea</taxon>
        <taxon>Hirundinidae</taxon>
        <taxon>Hirundo</taxon>
    </lineage>
</organism>
<dbReference type="AlphaFoldDB" id="A0A3M0KHG9"/>
<evidence type="ECO:0000313" key="5">
    <source>
        <dbReference type="EMBL" id="RMC12688.1"/>
    </source>
</evidence>
<dbReference type="InterPro" id="IPR027417">
    <property type="entry name" value="P-loop_NTPase"/>
</dbReference>
<dbReference type="PANTHER" id="PTHR11783">
    <property type="entry name" value="SULFOTRANSFERASE SULT"/>
    <property type="match status" value="1"/>
</dbReference>
<dbReference type="SUPFAM" id="SSF52540">
    <property type="entry name" value="P-loop containing nucleoside triphosphate hydrolases"/>
    <property type="match status" value="1"/>
</dbReference>
<accession>A0A3M0KHG9</accession>
<feature type="domain" description="Sulfotransferase" evidence="4">
    <location>
        <begin position="96"/>
        <end position="253"/>
    </location>
</feature>
<evidence type="ECO:0000256" key="1">
    <source>
        <dbReference type="ARBA" id="ARBA00005771"/>
    </source>
</evidence>
<dbReference type="OrthoDB" id="205623at2759"/>
<gene>
    <name evidence="5" type="ORF">DUI87_10212</name>
</gene>
<reference evidence="5 6" key="1">
    <citation type="submission" date="2018-07" db="EMBL/GenBank/DDBJ databases">
        <title>A high quality draft genome assembly of the barn swallow (H. rustica rustica).</title>
        <authorList>
            <person name="Formenti G."/>
            <person name="Chiara M."/>
            <person name="Poveda L."/>
            <person name="Francoijs K.-J."/>
            <person name="Bonisoli-Alquati A."/>
            <person name="Canova L."/>
            <person name="Gianfranceschi L."/>
            <person name="Horner D.S."/>
            <person name="Saino N."/>
        </authorList>
    </citation>
    <scope>NUCLEOTIDE SEQUENCE [LARGE SCALE GENOMIC DNA]</scope>
    <source>
        <strain evidence="5">Chelidonia</strain>
        <tissue evidence="5">Blood</tissue>
    </source>
</reference>
<dbReference type="InterPro" id="IPR000863">
    <property type="entry name" value="Sulfotransferase_dom"/>
</dbReference>
<dbReference type="EC" id="2.8.2.-" evidence="3"/>
<evidence type="ECO:0000256" key="2">
    <source>
        <dbReference type="ARBA" id="ARBA00022679"/>
    </source>
</evidence>
<dbReference type="GO" id="GO:0008146">
    <property type="term" value="F:sulfotransferase activity"/>
    <property type="evidence" value="ECO:0007669"/>
    <property type="project" value="InterPro"/>
</dbReference>
<keyword evidence="6" id="KW-1185">Reference proteome</keyword>
<dbReference type="Proteomes" id="UP000269221">
    <property type="component" value="Unassembled WGS sequence"/>
</dbReference>
<dbReference type="STRING" id="333673.A0A3M0KHG9"/>